<dbReference type="EMBL" id="OC917772">
    <property type="protein sequence ID" value="CAD7647958.1"/>
    <property type="molecule type" value="Genomic_DNA"/>
</dbReference>
<accession>A0A7R9LU34</accession>
<dbReference type="Proteomes" id="UP000728032">
    <property type="component" value="Unassembled WGS sequence"/>
</dbReference>
<keyword evidence="1" id="KW-0472">Membrane</keyword>
<evidence type="ECO:0000313" key="3">
    <source>
        <dbReference type="Proteomes" id="UP000728032"/>
    </source>
</evidence>
<keyword evidence="1" id="KW-1133">Transmembrane helix</keyword>
<organism evidence="2">
    <name type="scientific">Oppiella nova</name>
    <dbReference type="NCBI Taxonomy" id="334625"/>
    <lineage>
        <taxon>Eukaryota</taxon>
        <taxon>Metazoa</taxon>
        <taxon>Ecdysozoa</taxon>
        <taxon>Arthropoda</taxon>
        <taxon>Chelicerata</taxon>
        <taxon>Arachnida</taxon>
        <taxon>Acari</taxon>
        <taxon>Acariformes</taxon>
        <taxon>Sarcoptiformes</taxon>
        <taxon>Oribatida</taxon>
        <taxon>Brachypylina</taxon>
        <taxon>Oppioidea</taxon>
        <taxon>Oppiidae</taxon>
        <taxon>Oppiella</taxon>
    </lineage>
</organism>
<dbReference type="AlphaFoldDB" id="A0A7R9LU34"/>
<evidence type="ECO:0000313" key="2">
    <source>
        <dbReference type="EMBL" id="CAD7647958.1"/>
    </source>
</evidence>
<reference evidence="2" key="1">
    <citation type="submission" date="2020-11" db="EMBL/GenBank/DDBJ databases">
        <authorList>
            <person name="Tran Van P."/>
        </authorList>
    </citation>
    <scope>NUCLEOTIDE SEQUENCE</scope>
</reference>
<sequence>MAWISALWHLSKINTGVNWALMYLMGNFVFVKLVRNMPFNLMLTILLLNGSKRTKLLIHRNQQKYLD</sequence>
<gene>
    <name evidence="2" type="ORF">ONB1V03_LOCUS6519</name>
</gene>
<keyword evidence="3" id="KW-1185">Reference proteome</keyword>
<name>A0A7R9LU34_9ACAR</name>
<dbReference type="EMBL" id="CAJPVJ010002947">
    <property type="protein sequence ID" value="CAG2167005.1"/>
    <property type="molecule type" value="Genomic_DNA"/>
</dbReference>
<protein>
    <submittedName>
        <fullName evidence="2">Uncharacterized protein</fullName>
    </submittedName>
</protein>
<keyword evidence="1" id="KW-0812">Transmembrane</keyword>
<proteinExistence type="predicted"/>
<evidence type="ECO:0000256" key="1">
    <source>
        <dbReference type="SAM" id="Phobius"/>
    </source>
</evidence>
<feature type="transmembrane region" description="Helical" evidence="1">
    <location>
        <begin position="20"/>
        <end position="48"/>
    </location>
</feature>